<feature type="compositionally biased region" description="Polar residues" evidence="3">
    <location>
        <begin position="143"/>
        <end position="155"/>
    </location>
</feature>
<comment type="caution">
    <text evidence="5">The sequence shown here is derived from an EMBL/GenBank/DDBJ whole genome shotgun (WGS) entry which is preliminary data.</text>
</comment>
<dbReference type="Pfam" id="PF13907">
    <property type="entry name" value="CHD1-like_C"/>
    <property type="match status" value="1"/>
</dbReference>
<feature type="domain" description="Chromodomain-helicase-DNA-binding protein 1-like C-terminal" evidence="4">
    <location>
        <begin position="190"/>
        <end position="287"/>
    </location>
</feature>
<organism evidence="5 6">
    <name type="scientific">Periconia digitata</name>
    <dbReference type="NCBI Taxonomy" id="1303443"/>
    <lineage>
        <taxon>Eukaryota</taxon>
        <taxon>Fungi</taxon>
        <taxon>Dikarya</taxon>
        <taxon>Ascomycota</taxon>
        <taxon>Pezizomycotina</taxon>
        <taxon>Dothideomycetes</taxon>
        <taxon>Pleosporomycetidae</taxon>
        <taxon>Pleosporales</taxon>
        <taxon>Massarineae</taxon>
        <taxon>Periconiaceae</taxon>
        <taxon>Periconia</taxon>
    </lineage>
</organism>
<feature type="compositionally biased region" description="Polar residues" evidence="3">
    <location>
        <begin position="329"/>
        <end position="351"/>
    </location>
</feature>
<dbReference type="AlphaFoldDB" id="A0A9W4XNA3"/>
<feature type="region of interest" description="Disordered" evidence="3">
    <location>
        <begin position="131"/>
        <end position="189"/>
    </location>
</feature>
<evidence type="ECO:0000256" key="1">
    <source>
        <dbReference type="ARBA" id="ARBA00004123"/>
    </source>
</evidence>
<feature type="region of interest" description="Disordered" evidence="3">
    <location>
        <begin position="1"/>
        <end position="20"/>
    </location>
</feature>
<feature type="region of interest" description="Disordered" evidence="3">
    <location>
        <begin position="313"/>
        <end position="351"/>
    </location>
</feature>
<feature type="compositionally biased region" description="Polar residues" evidence="3">
    <location>
        <begin position="1"/>
        <end position="10"/>
    </location>
</feature>
<dbReference type="Proteomes" id="UP001152607">
    <property type="component" value="Unassembled WGS sequence"/>
</dbReference>
<comment type="subcellular location">
    <subcellularLocation>
        <location evidence="1">Nucleus</location>
    </subcellularLocation>
</comment>
<protein>
    <recommendedName>
        <fullName evidence="4">Chromodomain-helicase-DNA-binding protein 1-like C-terminal domain-containing protein</fullName>
    </recommendedName>
</protein>
<sequence length="376" mass="40524">MAIRANTQRGVNGAAPPGRGLVVNSAVAKAGGGDGTSASAGCNNNNPPSPPEQHVDADTELVTTTPEDANATNELAISNSGDQRVGAEAAGQMDVDSSVEGSEARLRRLFSTFTSSNDRVNFSGNPQVIGMEGLTLEPRDNSTVRGDSASPSNNIEDVDGEDTDSDRTNAPVASTSPLPSEYRADTSEQKPIDREAEVILEPVKEELEKLGQPLPPAELQLKMKPGMQIIKERLLPIGEFIVRYVGSLEDKDRGRMELKLCQYIADHHWPIHSPPLEPHLHIQEIYRNMIFKRIVNGSHGTVNEALHLFADEEKDAPSSSPLPLRNRTESASASASMHEQGNEAGNTTTGSVRTTEAMLAELFARLQKPNTHGHFS</sequence>
<feature type="region of interest" description="Disordered" evidence="3">
    <location>
        <begin position="28"/>
        <end position="56"/>
    </location>
</feature>
<evidence type="ECO:0000259" key="4">
    <source>
        <dbReference type="Pfam" id="PF13907"/>
    </source>
</evidence>
<evidence type="ECO:0000256" key="2">
    <source>
        <dbReference type="ARBA" id="ARBA00023242"/>
    </source>
</evidence>
<keyword evidence="6" id="KW-1185">Reference proteome</keyword>
<feature type="region of interest" description="Disordered" evidence="3">
    <location>
        <begin position="78"/>
        <end position="101"/>
    </location>
</feature>
<name>A0A9W4XNA3_9PLEO</name>
<evidence type="ECO:0000313" key="5">
    <source>
        <dbReference type="EMBL" id="CAI6337848.1"/>
    </source>
</evidence>
<proteinExistence type="predicted"/>
<evidence type="ECO:0000313" key="6">
    <source>
        <dbReference type="Proteomes" id="UP001152607"/>
    </source>
</evidence>
<dbReference type="OrthoDB" id="3801079at2759"/>
<gene>
    <name evidence="5" type="ORF">PDIGIT_LOCUS10964</name>
</gene>
<evidence type="ECO:0000256" key="3">
    <source>
        <dbReference type="SAM" id="MobiDB-lite"/>
    </source>
</evidence>
<reference evidence="5" key="1">
    <citation type="submission" date="2023-01" db="EMBL/GenBank/DDBJ databases">
        <authorList>
            <person name="Van Ghelder C."/>
            <person name="Rancurel C."/>
        </authorList>
    </citation>
    <scope>NUCLEOTIDE SEQUENCE</scope>
    <source>
        <strain evidence="5">CNCM I-4278</strain>
    </source>
</reference>
<dbReference type="EMBL" id="CAOQHR010000007">
    <property type="protein sequence ID" value="CAI6337848.1"/>
    <property type="molecule type" value="Genomic_DNA"/>
</dbReference>
<keyword evidence="2" id="KW-0539">Nucleus</keyword>
<dbReference type="GO" id="GO:0005634">
    <property type="term" value="C:nucleus"/>
    <property type="evidence" value="ECO:0007669"/>
    <property type="project" value="UniProtKB-SubCell"/>
</dbReference>
<accession>A0A9W4XNA3</accession>
<dbReference type="InterPro" id="IPR025260">
    <property type="entry name" value="CHD1-like_C"/>
</dbReference>